<reference evidence="3 5" key="2">
    <citation type="submission" date="2018-08" db="EMBL/GenBank/DDBJ databases">
        <title>Genomic Encyclopedia of Archaeal and Bacterial Type Strains, Phase II (KMG-II): from individual species to whole genera.</title>
        <authorList>
            <person name="Goeker M."/>
        </authorList>
    </citation>
    <scope>NUCLEOTIDE SEQUENCE [LARGE SCALE GENOMIC DNA]</scope>
    <source>
        <strain evidence="3 5">DSM 2261</strain>
    </source>
</reference>
<reference evidence="2 4" key="1">
    <citation type="submission" date="2015-05" db="EMBL/GenBank/DDBJ databases">
        <title>Genome assembly of Archangium gephyra DSM 2261.</title>
        <authorList>
            <person name="Sharma G."/>
            <person name="Subramanian S."/>
        </authorList>
    </citation>
    <scope>NUCLEOTIDE SEQUENCE [LARGE SCALE GENOMIC DNA]</scope>
    <source>
        <strain evidence="2 4">DSM 2261</strain>
    </source>
</reference>
<gene>
    <name evidence="2" type="ORF">AA314_05584</name>
    <name evidence="3" type="ORF">ATI61_116203</name>
</gene>
<evidence type="ECO:0000313" key="5">
    <source>
        <dbReference type="Proteomes" id="UP000256345"/>
    </source>
</evidence>
<dbReference type="Proteomes" id="UP000256345">
    <property type="component" value="Unassembled WGS sequence"/>
</dbReference>
<accession>A0AAC8TFH0</accession>
<evidence type="ECO:0000313" key="4">
    <source>
        <dbReference type="Proteomes" id="UP000035579"/>
    </source>
</evidence>
<proteinExistence type="predicted"/>
<dbReference type="EMBL" id="QUMU01000016">
    <property type="protein sequence ID" value="REG23731.1"/>
    <property type="molecule type" value="Genomic_DNA"/>
</dbReference>
<dbReference type="EMBL" id="CP011509">
    <property type="protein sequence ID" value="AKJ03958.1"/>
    <property type="molecule type" value="Genomic_DNA"/>
</dbReference>
<dbReference type="RefSeq" id="WP_169800745.1">
    <property type="nucleotide sequence ID" value="NZ_CP011509.1"/>
</dbReference>
<protein>
    <submittedName>
        <fullName evidence="2">Uncharacterized protein</fullName>
    </submittedName>
</protein>
<organism evidence="2 4">
    <name type="scientific">Archangium gephyra</name>
    <dbReference type="NCBI Taxonomy" id="48"/>
    <lineage>
        <taxon>Bacteria</taxon>
        <taxon>Pseudomonadati</taxon>
        <taxon>Myxococcota</taxon>
        <taxon>Myxococcia</taxon>
        <taxon>Myxococcales</taxon>
        <taxon>Cystobacterineae</taxon>
        <taxon>Archangiaceae</taxon>
        <taxon>Archangium</taxon>
    </lineage>
</organism>
<dbReference type="AlphaFoldDB" id="A0AAC8TFH0"/>
<evidence type="ECO:0000256" key="1">
    <source>
        <dbReference type="SAM" id="SignalP"/>
    </source>
</evidence>
<keyword evidence="5" id="KW-1185">Reference proteome</keyword>
<keyword evidence="1" id="KW-0732">Signal</keyword>
<dbReference type="KEGG" id="age:AA314_05584"/>
<evidence type="ECO:0000313" key="3">
    <source>
        <dbReference type="EMBL" id="REG23731.1"/>
    </source>
</evidence>
<evidence type="ECO:0000313" key="2">
    <source>
        <dbReference type="EMBL" id="AKJ03958.1"/>
    </source>
</evidence>
<sequence>MKRILFLAVAAIALGLGLASAPVEAEDCTPTCYKHPITGQLVCSYPCP</sequence>
<name>A0AAC8TFH0_9BACT</name>
<feature type="signal peptide" evidence="1">
    <location>
        <begin position="1"/>
        <end position="25"/>
    </location>
</feature>
<dbReference type="Proteomes" id="UP000035579">
    <property type="component" value="Chromosome"/>
</dbReference>
<feature type="chain" id="PRO_5042185448" evidence="1">
    <location>
        <begin position="26"/>
        <end position="48"/>
    </location>
</feature>